<keyword evidence="4" id="KW-1185">Reference proteome</keyword>
<sequence length="246" mass="27194">MNSRIDIEKQENIKVPDVIDHTVPIIFHRPKQPIQVRSPPSAILLISGAGGRVTGPTSLYTTLAEKITQNFGCYAVRMDFRMPVMMDLCVHDVTATINWLENNYGIKDNILIGWSFCGAVVIRAAVNEKRVLGLVTIASQTAGALKEVSRLTQPILFIHGTKDTTLNSYCSECLYAHATVPEDRKELLLLQGDDHCLSNGVLFGDIESKIIDFCLKGLNISKKQEDGKVGKVGKDGKEQQKDDVKK</sequence>
<dbReference type="AlphaFoldDB" id="A0A397IKS4"/>
<comment type="caution">
    <text evidence="3">The sequence shown here is derived from an EMBL/GenBank/DDBJ whole genome shotgun (WGS) entry which is preliminary data.</text>
</comment>
<protein>
    <recommendedName>
        <fullName evidence="2">Alpha/beta hydrolase fold-5 domain-containing protein</fullName>
    </recommendedName>
</protein>
<evidence type="ECO:0000313" key="3">
    <source>
        <dbReference type="EMBL" id="RHZ75557.1"/>
    </source>
</evidence>
<evidence type="ECO:0000313" key="4">
    <source>
        <dbReference type="Proteomes" id="UP000266861"/>
    </source>
</evidence>
<dbReference type="InterPro" id="IPR029059">
    <property type="entry name" value="AB_hydrolase_5"/>
</dbReference>
<reference evidence="3 4" key="1">
    <citation type="submission" date="2018-08" db="EMBL/GenBank/DDBJ databases">
        <title>Genome and evolution of the arbuscular mycorrhizal fungus Diversispora epigaea (formerly Glomus versiforme) and its bacterial endosymbionts.</title>
        <authorList>
            <person name="Sun X."/>
            <person name="Fei Z."/>
            <person name="Harrison M."/>
        </authorList>
    </citation>
    <scope>NUCLEOTIDE SEQUENCE [LARGE SCALE GENOMIC DNA]</scope>
    <source>
        <strain evidence="3 4">IT104</strain>
    </source>
</reference>
<dbReference type="Gene3D" id="3.40.50.1820">
    <property type="entry name" value="alpha/beta hydrolase"/>
    <property type="match status" value="1"/>
</dbReference>
<dbReference type="Pfam" id="PF12695">
    <property type="entry name" value="Abhydrolase_5"/>
    <property type="match status" value="1"/>
</dbReference>
<organism evidence="3 4">
    <name type="scientific">Diversispora epigaea</name>
    <dbReference type="NCBI Taxonomy" id="1348612"/>
    <lineage>
        <taxon>Eukaryota</taxon>
        <taxon>Fungi</taxon>
        <taxon>Fungi incertae sedis</taxon>
        <taxon>Mucoromycota</taxon>
        <taxon>Glomeromycotina</taxon>
        <taxon>Glomeromycetes</taxon>
        <taxon>Diversisporales</taxon>
        <taxon>Diversisporaceae</taxon>
        <taxon>Diversispora</taxon>
    </lineage>
</organism>
<evidence type="ECO:0000256" key="1">
    <source>
        <dbReference type="SAM" id="MobiDB-lite"/>
    </source>
</evidence>
<dbReference type="InterPro" id="IPR029058">
    <property type="entry name" value="AB_hydrolase_fold"/>
</dbReference>
<dbReference type="OrthoDB" id="2498029at2759"/>
<feature type="domain" description="Alpha/beta hydrolase fold-5" evidence="2">
    <location>
        <begin position="58"/>
        <end position="195"/>
    </location>
</feature>
<dbReference type="EMBL" id="PQFF01000197">
    <property type="protein sequence ID" value="RHZ75557.1"/>
    <property type="molecule type" value="Genomic_DNA"/>
</dbReference>
<accession>A0A397IKS4</accession>
<feature type="region of interest" description="Disordered" evidence="1">
    <location>
        <begin position="226"/>
        <end position="246"/>
    </location>
</feature>
<dbReference type="SUPFAM" id="SSF53474">
    <property type="entry name" value="alpha/beta-Hydrolases"/>
    <property type="match status" value="1"/>
</dbReference>
<gene>
    <name evidence="3" type="ORF">Glove_212g26</name>
</gene>
<proteinExistence type="predicted"/>
<evidence type="ECO:0000259" key="2">
    <source>
        <dbReference type="Pfam" id="PF12695"/>
    </source>
</evidence>
<dbReference type="Proteomes" id="UP000266861">
    <property type="component" value="Unassembled WGS sequence"/>
</dbReference>
<dbReference type="GO" id="GO:0016787">
    <property type="term" value="F:hydrolase activity"/>
    <property type="evidence" value="ECO:0007669"/>
    <property type="project" value="InterPro"/>
</dbReference>
<name>A0A397IKS4_9GLOM</name>